<feature type="compositionally biased region" description="Basic residues" evidence="1">
    <location>
        <begin position="194"/>
        <end position="206"/>
    </location>
</feature>
<reference evidence="5" key="3">
    <citation type="submission" date="2018-07" db="EMBL/GenBank/DDBJ databases">
        <authorList>
            <person name="Mckenzie S.K."/>
            <person name="Kronauer D.J.C."/>
        </authorList>
    </citation>
    <scope>NUCLEOTIDE SEQUENCE</scope>
    <source>
        <strain evidence="5">Clonal line C1</strain>
    </source>
</reference>
<protein>
    <submittedName>
        <fullName evidence="4">Uncharacterized protein</fullName>
    </submittedName>
</protein>
<dbReference type="OMA" id="CWIFVDG"/>
<dbReference type="EMBL" id="KK107167">
    <property type="protein sequence ID" value="EZA56304.1"/>
    <property type="molecule type" value="Genomic_DNA"/>
</dbReference>
<dbReference type="STRING" id="2015173.A0A026WMF9"/>
<dbReference type="Pfam" id="PF15862">
    <property type="entry name" value="Coilin_N"/>
    <property type="match status" value="1"/>
</dbReference>
<reference evidence="5" key="2">
    <citation type="journal article" date="2018" name="Genome Res.">
        <title>The genomic architecture and molecular evolution of ant odorant receptors.</title>
        <authorList>
            <person name="McKenzie S.K."/>
            <person name="Kronauer D.J.C."/>
        </authorList>
    </citation>
    <scope>NUCLEOTIDE SEQUENCE [LARGE SCALE GENOMIC DNA]</scope>
    <source>
        <strain evidence="5">Clonal line C1</strain>
    </source>
</reference>
<gene>
    <name evidence="5" type="ORF">DMN91_009731</name>
    <name evidence="4" type="ORF">X777_02923</name>
</gene>
<dbReference type="InterPro" id="IPR056398">
    <property type="entry name" value="Tudor_Coilin"/>
</dbReference>
<feature type="domain" description="Coilin tudor" evidence="3">
    <location>
        <begin position="343"/>
        <end position="398"/>
    </location>
</feature>
<evidence type="ECO:0000313" key="6">
    <source>
        <dbReference type="Proteomes" id="UP000053097"/>
    </source>
</evidence>
<dbReference type="PANTHER" id="PTHR15197:SF0">
    <property type="entry name" value="COILIN"/>
    <property type="match status" value="1"/>
</dbReference>
<dbReference type="GO" id="GO:0015030">
    <property type="term" value="C:Cajal body"/>
    <property type="evidence" value="ECO:0007669"/>
    <property type="project" value="TreeGrafter"/>
</dbReference>
<organism evidence="4 6">
    <name type="scientific">Ooceraea biroi</name>
    <name type="common">Clonal raider ant</name>
    <name type="synonym">Cerapachys biroi</name>
    <dbReference type="NCBI Taxonomy" id="2015173"/>
    <lineage>
        <taxon>Eukaryota</taxon>
        <taxon>Metazoa</taxon>
        <taxon>Ecdysozoa</taxon>
        <taxon>Arthropoda</taxon>
        <taxon>Hexapoda</taxon>
        <taxon>Insecta</taxon>
        <taxon>Pterygota</taxon>
        <taxon>Neoptera</taxon>
        <taxon>Endopterygota</taxon>
        <taxon>Hymenoptera</taxon>
        <taxon>Apocrita</taxon>
        <taxon>Aculeata</taxon>
        <taxon>Formicoidea</taxon>
        <taxon>Formicidae</taxon>
        <taxon>Dorylinae</taxon>
        <taxon>Ooceraea</taxon>
    </lineage>
</organism>
<feature type="domain" description="Coilin N-terminal" evidence="2">
    <location>
        <begin position="16"/>
        <end position="131"/>
    </location>
</feature>
<evidence type="ECO:0000313" key="5">
    <source>
        <dbReference type="EMBL" id="RLU17496.1"/>
    </source>
</evidence>
<dbReference type="PANTHER" id="PTHR15197">
    <property type="entry name" value="COILIN P80"/>
    <property type="match status" value="1"/>
</dbReference>
<evidence type="ECO:0000313" key="4">
    <source>
        <dbReference type="EMBL" id="EZA56304.1"/>
    </source>
</evidence>
<dbReference type="GO" id="GO:0030619">
    <property type="term" value="F:U1 snRNA binding"/>
    <property type="evidence" value="ECO:0007669"/>
    <property type="project" value="TreeGrafter"/>
</dbReference>
<evidence type="ECO:0000259" key="2">
    <source>
        <dbReference type="Pfam" id="PF15862"/>
    </source>
</evidence>
<name>A0A026WMF9_OOCBI</name>
<evidence type="ECO:0000256" key="1">
    <source>
        <dbReference type="SAM" id="MobiDB-lite"/>
    </source>
</evidence>
<dbReference type="GO" id="GO:0030620">
    <property type="term" value="F:U2 snRNA binding"/>
    <property type="evidence" value="ECO:0007669"/>
    <property type="project" value="TreeGrafter"/>
</dbReference>
<dbReference type="Pfam" id="PF23086">
    <property type="entry name" value="Tudor_Coilin"/>
    <property type="match status" value="1"/>
</dbReference>
<proteinExistence type="predicted"/>
<keyword evidence="6" id="KW-1185">Reference proteome</keyword>
<dbReference type="AlphaFoldDB" id="A0A026WMF9"/>
<dbReference type="EMBL" id="QOIP01000010">
    <property type="protein sequence ID" value="RLU17496.1"/>
    <property type="molecule type" value="Genomic_DNA"/>
</dbReference>
<dbReference type="Proteomes" id="UP000053097">
    <property type="component" value="Unassembled WGS sequence"/>
</dbReference>
<sequence>MNAEGVVKHPYFRLKVDLSRFFHDARQYCWIFVDGAKVQRIAHIEQHIAKLFGIQGLFHLLLNDIDYLPPTEDARILEKNETILVVPGSGIDVDSTTESLSDVNVHSGSAKAKVCNGSMRDRRDVQSTNVTKALDALDVSNNTSCEMPAISTNNTTTDMMFYSVIDDTEADTDSKATDLMEDCNNTKDSVASGTKRKRVRKRRQKNRSQEHSLFVLPAVTSKENKPKKPKVIETCIIPPAKHIRFDDVGNENSIAKKIVQEVSKNDSHVSRDSLPSDLSALLALGKSSTPMFAKKKIKKEINVDSVLSNKTRNNNTSKTEVDDASIEKNASDMKDEKKGYYKNIELEKLPKMARKPQIKDIIAFKTLKIAADYTPQLSDFIVSEVIDFCVESENYTLRVLEGKEEIQVPLGKFSLSEDESICPAETFLLNHVQMKELRLIL</sequence>
<dbReference type="GO" id="GO:0000387">
    <property type="term" value="P:spliceosomal snRNP assembly"/>
    <property type="evidence" value="ECO:0007669"/>
    <property type="project" value="TreeGrafter"/>
</dbReference>
<feature type="region of interest" description="Disordered" evidence="1">
    <location>
        <begin position="184"/>
        <end position="210"/>
    </location>
</feature>
<reference evidence="4 6" key="1">
    <citation type="journal article" date="2014" name="Curr. Biol.">
        <title>The genome of the clonal raider ant Cerapachys biroi.</title>
        <authorList>
            <person name="Oxley P.R."/>
            <person name="Ji L."/>
            <person name="Fetter-Pruneda I."/>
            <person name="McKenzie S.K."/>
            <person name="Li C."/>
            <person name="Hu H."/>
            <person name="Zhang G."/>
            <person name="Kronauer D.J."/>
        </authorList>
    </citation>
    <scope>NUCLEOTIDE SEQUENCE [LARGE SCALE GENOMIC DNA]</scope>
</reference>
<dbReference type="Proteomes" id="UP000279307">
    <property type="component" value="Chromosome 10"/>
</dbReference>
<accession>A0A026WMF9</accession>
<dbReference type="InterPro" id="IPR024822">
    <property type="entry name" value="Coilin"/>
</dbReference>
<dbReference type="OrthoDB" id="74813at2759"/>
<evidence type="ECO:0000259" key="3">
    <source>
        <dbReference type="Pfam" id="PF23086"/>
    </source>
</evidence>
<dbReference type="InterPro" id="IPR031722">
    <property type="entry name" value="Coilin_N"/>
</dbReference>